<dbReference type="CDD" id="cd03424">
    <property type="entry name" value="NUDIX_ADPRase_Nudt5_UGPPase_Nudt14"/>
    <property type="match status" value="1"/>
</dbReference>
<feature type="domain" description="Nudix hydrolase" evidence="1">
    <location>
        <begin position="1"/>
        <end position="71"/>
    </location>
</feature>
<proteinExistence type="predicted"/>
<reference evidence="2" key="1">
    <citation type="journal article" date="2014" name="Front. Microbiol.">
        <title>High frequency of phylogenetically diverse reductive dehalogenase-homologous genes in deep subseafloor sedimentary metagenomes.</title>
        <authorList>
            <person name="Kawai M."/>
            <person name="Futagami T."/>
            <person name="Toyoda A."/>
            <person name="Takaki Y."/>
            <person name="Nishi S."/>
            <person name="Hori S."/>
            <person name="Arai W."/>
            <person name="Tsubouchi T."/>
            <person name="Morono Y."/>
            <person name="Uchiyama I."/>
            <person name="Ito T."/>
            <person name="Fujiyama A."/>
            <person name="Inagaki F."/>
            <person name="Takami H."/>
        </authorList>
    </citation>
    <scope>NUCLEOTIDE SEQUENCE</scope>
    <source>
        <strain evidence="2">Expedition CK06-06</strain>
    </source>
</reference>
<dbReference type="Pfam" id="PF00293">
    <property type="entry name" value="NUDIX"/>
    <property type="match status" value="1"/>
</dbReference>
<dbReference type="SUPFAM" id="SSF55811">
    <property type="entry name" value="Nudix"/>
    <property type="match status" value="1"/>
</dbReference>
<dbReference type="InterPro" id="IPR000086">
    <property type="entry name" value="NUDIX_hydrolase_dom"/>
</dbReference>
<dbReference type="AlphaFoldDB" id="X0YJ19"/>
<sequence>PVETARRELEEETGYRANSMTGIMEFYTSPGILTERMYAFVAGDLTLVGQNLQGAERIVVETVDVADARQRLIDGEFCDGKTIAVLSCYFLGLGGKPAG</sequence>
<gene>
    <name evidence="2" type="ORF">S01H1_61778</name>
</gene>
<accession>X0YJ19</accession>
<dbReference type="InterPro" id="IPR015797">
    <property type="entry name" value="NUDIX_hydrolase-like_dom_sf"/>
</dbReference>
<feature type="non-terminal residue" evidence="2">
    <location>
        <position position="1"/>
    </location>
</feature>
<name>X0YJ19_9ZZZZ</name>
<dbReference type="EMBL" id="BARS01040540">
    <property type="protein sequence ID" value="GAG36811.1"/>
    <property type="molecule type" value="Genomic_DNA"/>
</dbReference>
<evidence type="ECO:0000259" key="1">
    <source>
        <dbReference type="Pfam" id="PF00293"/>
    </source>
</evidence>
<evidence type="ECO:0000313" key="2">
    <source>
        <dbReference type="EMBL" id="GAG36811.1"/>
    </source>
</evidence>
<dbReference type="Gene3D" id="3.90.79.10">
    <property type="entry name" value="Nucleoside Triphosphate Pyrophosphohydrolase"/>
    <property type="match status" value="1"/>
</dbReference>
<protein>
    <recommendedName>
        <fullName evidence="1">Nudix hydrolase domain-containing protein</fullName>
    </recommendedName>
</protein>
<comment type="caution">
    <text evidence="2">The sequence shown here is derived from an EMBL/GenBank/DDBJ whole genome shotgun (WGS) entry which is preliminary data.</text>
</comment>
<organism evidence="2">
    <name type="scientific">marine sediment metagenome</name>
    <dbReference type="NCBI Taxonomy" id="412755"/>
    <lineage>
        <taxon>unclassified sequences</taxon>
        <taxon>metagenomes</taxon>
        <taxon>ecological metagenomes</taxon>
    </lineage>
</organism>